<accession>A0ABY3Z4Y4</accession>
<sequence>MAIVINPSIPPPAPPVEAVSPDGILTARRDDAYAGVYLIADYTAASPPPARVRFVRVGADGTVAEVRGGDAAWAPGGMAVAYDHEAPLGAASVWFAYPVDASGMIGAPSQGVALAVPEPDAPQDVWLKSITEPGLSMRVLVLAWPQMEYGERQERFDVLGASAPVMRVDAWSLPTSTVTIETATLDERLALRSLLTTGTTVLAQTRAEYGREDTYWVPGKITETMPGDAGDPHRTWEVPVTAVDRPPTIDTPLRIPGRSYADSAVPWPTYADRTATGQTYHAVTTGGG</sequence>
<dbReference type="GeneID" id="66855732"/>
<evidence type="ECO:0000313" key="1">
    <source>
        <dbReference type="EMBL" id="UNZ05159.1"/>
    </source>
</evidence>
<dbReference type="RefSeq" id="WP_003979805.1">
    <property type="nucleotide sequence ID" value="NZ_CP043497.1"/>
</dbReference>
<dbReference type="EMBL" id="CP094298">
    <property type="protein sequence ID" value="UNZ05159.1"/>
    <property type="molecule type" value="Genomic_DNA"/>
</dbReference>
<evidence type="ECO:0000313" key="2">
    <source>
        <dbReference type="Proteomes" id="UP000829494"/>
    </source>
</evidence>
<protein>
    <submittedName>
        <fullName evidence="1">Uncharacterized protein</fullName>
    </submittedName>
</protein>
<keyword evidence="2" id="KW-1185">Reference proteome</keyword>
<gene>
    <name evidence="1" type="ORF">SRIMR7_23665</name>
</gene>
<proteinExistence type="predicted"/>
<dbReference type="Proteomes" id="UP000829494">
    <property type="component" value="Chromosome"/>
</dbReference>
<reference evidence="1 2" key="1">
    <citation type="submission" date="2022-03" db="EMBL/GenBank/DDBJ databases">
        <title>Complete genome of Streptomyces rimosus ssp. rimosus R7 (=ATCC 10970).</title>
        <authorList>
            <person name="Beganovic S."/>
            <person name="Ruckert C."/>
            <person name="Busche T."/>
            <person name="Kalinowski J."/>
            <person name="Wittmann C."/>
        </authorList>
    </citation>
    <scope>NUCLEOTIDE SEQUENCE [LARGE SCALE GENOMIC DNA]</scope>
    <source>
        <strain evidence="1 2">R7</strain>
    </source>
</reference>
<organism evidence="1 2">
    <name type="scientific">Streptomyces rimosus subsp. rimosus</name>
    <dbReference type="NCBI Taxonomy" id="132474"/>
    <lineage>
        <taxon>Bacteria</taxon>
        <taxon>Bacillati</taxon>
        <taxon>Actinomycetota</taxon>
        <taxon>Actinomycetes</taxon>
        <taxon>Kitasatosporales</taxon>
        <taxon>Streptomycetaceae</taxon>
        <taxon>Streptomyces</taxon>
    </lineage>
</organism>
<name>A0ABY3Z4Y4_STRRM</name>